<dbReference type="Proteomes" id="UP001638806">
    <property type="component" value="Unassembled WGS sequence"/>
</dbReference>
<dbReference type="EMBL" id="JBGNUJ010000002">
    <property type="protein sequence ID" value="KAL3965268.1"/>
    <property type="molecule type" value="Genomic_DNA"/>
</dbReference>
<organism evidence="1 2">
    <name type="scientific">Purpureocillium lilacinum</name>
    <name type="common">Paecilomyces lilacinus</name>
    <dbReference type="NCBI Taxonomy" id="33203"/>
    <lineage>
        <taxon>Eukaryota</taxon>
        <taxon>Fungi</taxon>
        <taxon>Dikarya</taxon>
        <taxon>Ascomycota</taxon>
        <taxon>Pezizomycotina</taxon>
        <taxon>Sordariomycetes</taxon>
        <taxon>Hypocreomycetidae</taxon>
        <taxon>Hypocreales</taxon>
        <taxon>Ophiocordycipitaceae</taxon>
        <taxon>Purpureocillium</taxon>
    </lineage>
</organism>
<evidence type="ECO:0000313" key="1">
    <source>
        <dbReference type="EMBL" id="KAL3965268.1"/>
    </source>
</evidence>
<proteinExistence type="predicted"/>
<reference evidence="1" key="1">
    <citation type="submission" date="2024-12" db="EMBL/GenBank/DDBJ databases">
        <title>Comparative genomics and development of molecular markers within Purpureocillium lilacinum and among Purpureocillium species.</title>
        <authorList>
            <person name="Yeh Z.-Y."/>
            <person name="Ni N.-T."/>
            <person name="Lo P.-H."/>
            <person name="Mushyakhwo K."/>
            <person name="Lin C.-F."/>
            <person name="Nai Y.-S."/>
        </authorList>
    </citation>
    <scope>NUCLEOTIDE SEQUENCE</scope>
    <source>
        <strain evidence="1">NCHU-NPUST-175</strain>
    </source>
</reference>
<comment type="caution">
    <text evidence="1">The sequence shown here is derived from an EMBL/GenBank/DDBJ whole genome shotgun (WGS) entry which is preliminary data.</text>
</comment>
<name>A0ACC4EAQ1_PURLI</name>
<sequence>MSTESRSKSLGRSKYRYPAPAVALIRIMSYYDNQQWSGPGQNNWEHQSGTSTPVRSAGASAPQPQDEFAFSYQFDEVDRAFENLSKSGKGYGMGGRREFPKTADQLAGARPQANRRGGLAHVVRAPTNQAAPPAMRVDSRVSHGGGPRSHHMNAFDDAPPPALSRQQRGGAGYAGEEKDGSPAGARAAQPPHGAAIPTNCLLVDVLTDVAQQSGKHMSEEETRELIARQRSALYGEGPFADKSGYVDETGNMRPGAPVASGPASLRGPSPLTFDNIGRAPSGAEIPTPGSASDHAQTNPSPRPQSTTSPQTAGPTNKAFENAVGPQSRTSNSSPTGGSPPRDLAPGSKPGQAGAPLRPSAPGHPARRRQVPLGSGRRRPSPPRAAGAAATAFGASRRASGLKPASGVRAP</sequence>
<gene>
    <name evidence="1" type="ORF">ACCO45_002272</name>
</gene>
<protein>
    <submittedName>
        <fullName evidence="1">Uncharacterized protein</fullName>
    </submittedName>
</protein>
<accession>A0ACC4EAQ1</accession>
<keyword evidence="2" id="KW-1185">Reference proteome</keyword>
<evidence type="ECO:0000313" key="2">
    <source>
        <dbReference type="Proteomes" id="UP001638806"/>
    </source>
</evidence>